<evidence type="ECO:0000313" key="1">
    <source>
        <dbReference type="EMBL" id="KAB1653853.1"/>
    </source>
</evidence>
<dbReference type="PANTHER" id="PTHR43736:SF4">
    <property type="entry name" value="SLR1690 PROTEIN"/>
    <property type="match status" value="1"/>
</dbReference>
<organism evidence="1 2">
    <name type="scientific">Pseudoclavibacter chungangensis</name>
    <dbReference type="NCBI Taxonomy" id="587635"/>
    <lineage>
        <taxon>Bacteria</taxon>
        <taxon>Bacillati</taxon>
        <taxon>Actinomycetota</taxon>
        <taxon>Actinomycetes</taxon>
        <taxon>Micrococcales</taxon>
        <taxon>Microbacteriaceae</taxon>
        <taxon>Pseudoclavibacter</taxon>
    </lineage>
</organism>
<keyword evidence="1" id="KW-0378">Hydrolase</keyword>
<gene>
    <name evidence="1" type="ORF">F8O01_14610</name>
</gene>
<accession>A0A7J5BNU1</accession>
<sequence length="258" mass="28499">MEHDRVARRVVARRRVRVARSRYRVRTDERADDREDGGVDEAGIERQQPLVSIDVVPVRVTDEGTIEFALHERPYEPFRGEMALPGVLLNGGEQVRAAAARALRDKAGIDETRAIVQFGVFDETMRDPRGPTISIAYLAIVAPGTPATAEWVPSSALVARAATLPFDHASIVEGAFEAIATRLWADEPLTRALTGPTFSTRETARLAADIGGHPPTDPSNLRRWFVQHPRIERAADQTGLGGRDTRWAWQDAEAAHDE</sequence>
<dbReference type="SUPFAM" id="SSF55811">
    <property type="entry name" value="Nudix"/>
    <property type="match status" value="1"/>
</dbReference>
<protein>
    <submittedName>
        <fullName evidence="1">NUDIX hydrolase</fullName>
    </submittedName>
</protein>
<evidence type="ECO:0000313" key="2">
    <source>
        <dbReference type="Proteomes" id="UP000467240"/>
    </source>
</evidence>
<comment type="caution">
    <text evidence="1">The sequence shown here is derived from an EMBL/GenBank/DDBJ whole genome shotgun (WGS) entry which is preliminary data.</text>
</comment>
<dbReference type="PANTHER" id="PTHR43736">
    <property type="entry name" value="ADP-RIBOSE PYROPHOSPHATASE"/>
    <property type="match status" value="1"/>
</dbReference>
<dbReference type="Proteomes" id="UP000467240">
    <property type="component" value="Unassembled WGS sequence"/>
</dbReference>
<dbReference type="RefSeq" id="WP_158041690.1">
    <property type="nucleotide sequence ID" value="NZ_JACCFV010000001.1"/>
</dbReference>
<dbReference type="Gene3D" id="3.90.79.10">
    <property type="entry name" value="Nucleoside Triphosphate Pyrophosphohydrolase"/>
    <property type="match status" value="1"/>
</dbReference>
<reference evidence="1 2" key="1">
    <citation type="submission" date="2019-09" db="EMBL/GenBank/DDBJ databases">
        <title>Phylogeny of genus Pseudoclavibacter and closely related genus.</title>
        <authorList>
            <person name="Li Y."/>
        </authorList>
    </citation>
    <scope>NUCLEOTIDE SEQUENCE [LARGE SCALE GENOMIC DNA]</scope>
    <source>
        <strain evidence="1 2">DSM 23821</strain>
    </source>
</reference>
<keyword evidence="2" id="KW-1185">Reference proteome</keyword>
<dbReference type="InterPro" id="IPR015797">
    <property type="entry name" value="NUDIX_hydrolase-like_dom_sf"/>
</dbReference>
<dbReference type="OrthoDB" id="9786141at2"/>
<dbReference type="CDD" id="cd18873">
    <property type="entry name" value="NUDIX_NadM_like"/>
    <property type="match status" value="1"/>
</dbReference>
<name>A0A7J5BNU1_9MICO</name>
<dbReference type="GO" id="GO:0016787">
    <property type="term" value="F:hydrolase activity"/>
    <property type="evidence" value="ECO:0007669"/>
    <property type="project" value="UniProtKB-KW"/>
</dbReference>
<dbReference type="EMBL" id="WBJZ01000021">
    <property type="protein sequence ID" value="KAB1653853.1"/>
    <property type="molecule type" value="Genomic_DNA"/>
</dbReference>
<proteinExistence type="predicted"/>
<dbReference type="AlphaFoldDB" id="A0A7J5BNU1"/>